<dbReference type="GO" id="GO:0005886">
    <property type="term" value="C:plasma membrane"/>
    <property type="evidence" value="ECO:0007669"/>
    <property type="project" value="UniProtKB-SubCell"/>
</dbReference>
<evidence type="ECO:0000256" key="6">
    <source>
        <dbReference type="ARBA" id="ARBA00023136"/>
    </source>
</evidence>
<name>A0A2T4YWD7_9HYPH</name>
<dbReference type="InterPro" id="IPR051907">
    <property type="entry name" value="DoxX-like_oxidoreductase"/>
</dbReference>
<feature type="transmembrane region" description="Helical" evidence="7">
    <location>
        <begin position="83"/>
        <end position="101"/>
    </location>
</feature>
<keyword evidence="4 7" id="KW-0812">Transmembrane</keyword>
<dbReference type="Proteomes" id="UP000241808">
    <property type="component" value="Unassembled WGS sequence"/>
</dbReference>
<feature type="transmembrane region" description="Helical" evidence="7">
    <location>
        <begin position="58"/>
        <end position="76"/>
    </location>
</feature>
<accession>A0A2T4YWD7</accession>
<keyword evidence="5 7" id="KW-1133">Transmembrane helix</keyword>
<gene>
    <name evidence="8" type="ORF">C8P69_1267</name>
</gene>
<proteinExistence type="inferred from homology"/>
<evidence type="ECO:0000256" key="7">
    <source>
        <dbReference type="SAM" id="Phobius"/>
    </source>
</evidence>
<protein>
    <submittedName>
        <fullName evidence="8">Putative oxidoreductase</fullName>
    </submittedName>
</protein>
<evidence type="ECO:0000256" key="2">
    <source>
        <dbReference type="ARBA" id="ARBA00006679"/>
    </source>
</evidence>
<dbReference type="AlphaFoldDB" id="A0A2T4YWD7"/>
<evidence type="ECO:0000313" key="8">
    <source>
        <dbReference type="EMBL" id="PTM48263.1"/>
    </source>
</evidence>
<reference evidence="8 9" key="1">
    <citation type="submission" date="2018-04" db="EMBL/GenBank/DDBJ databases">
        <title>Genomic Encyclopedia of Archaeal and Bacterial Type Strains, Phase II (KMG-II): from individual species to whole genera.</title>
        <authorList>
            <person name="Goeker M."/>
        </authorList>
    </citation>
    <scope>NUCLEOTIDE SEQUENCE [LARGE SCALE GENOMIC DNA]</scope>
    <source>
        <strain evidence="8 9">DSM 25521</strain>
    </source>
</reference>
<dbReference type="PANTHER" id="PTHR33452">
    <property type="entry name" value="OXIDOREDUCTASE CATD-RELATED"/>
    <property type="match status" value="1"/>
</dbReference>
<comment type="subcellular location">
    <subcellularLocation>
        <location evidence="1">Cell membrane</location>
        <topology evidence="1">Multi-pass membrane protein</topology>
    </subcellularLocation>
</comment>
<sequence length="148" mass="15778">MSDFTHKSDFSANFDVRRPMDAVRVLCGLFYVPHVIGKITGYAGTVAFFAKAGFQPPAFFVLLAMVMEAACAVGLILGIGTKYLGVVSAGLMAVAAYAIVATRGLGWFWAGGGIEYLVFWGVMSLAVAADAWQREPGLFGFFARPAHA</sequence>
<evidence type="ECO:0000256" key="1">
    <source>
        <dbReference type="ARBA" id="ARBA00004651"/>
    </source>
</evidence>
<comment type="similarity">
    <text evidence="2">Belongs to the DoxX family.</text>
</comment>
<keyword evidence="9" id="KW-1185">Reference proteome</keyword>
<dbReference type="PANTHER" id="PTHR33452:SF1">
    <property type="entry name" value="INNER MEMBRANE PROTEIN YPHA-RELATED"/>
    <property type="match status" value="1"/>
</dbReference>
<dbReference type="Pfam" id="PF07681">
    <property type="entry name" value="DoxX"/>
    <property type="match status" value="1"/>
</dbReference>
<keyword evidence="6 7" id="KW-0472">Membrane</keyword>
<feature type="transmembrane region" description="Helical" evidence="7">
    <location>
        <begin position="107"/>
        <end position="129"/>
    </location>
</feature>
<comment type="caution">
    <text evidence="8">The sequence shown here is derived from an EMBL/GenBank/DDBJ whole genome shotgun (WGS) entry which is preliminary data.</text>
</comment>
<evidence type="ECO:0000256" key="4">
    <source>
        <dbReference type="ARBA" id="ARBA00022692"/>
    </source>
</evidence>
<evidence type="ECO:0000313" key="9">
    <source>
        <dbReference type="Proteomes" id="UP000241808"/>
    </source>
</evidence>
<keyword evidence="3" id="KW-1003">Cell membrane</keyword>
<organism evidence="8 9">
    <name type="scientific">Phreatobacter oligotrophus</name>
    <dbReference type="NCBI Taxonomy" id="1122261"/>
    <lineage>
        <taxon>Bacteria</taxon>
        <taxon>Pseudomonadati</taxon>
        <taxon>Pseudomonadota</taxon>
        <taxon>Alphaproteobacteria</taxon>
        <taxon>Hyphomicrobiales</taxon>
        <taxon>Phreatobacteraceae</taxon>
        <taxon>Phreatobacter</taxon>
    </lineage>
</organism>
<evidence type="ECO:0000256" key="5">
    <source>
        <dbReference type="ARBA" id="ARBA00022989"/>
    </source>
</evidence>
<dbReference type="EMBL" id="PZZL01000026">
    <property type="protein sequence ID" value="PTM48263.1"/>
    <property type="molecule type" value="Genomic_DNA"/>
</dbReference>
<dbReference type="OrthoDB" id="5382961at2"/>
<evidence type="ECO:0000256" key="3">
    <source>
        <dbReference type="ARBA" id="ARBA00022475"/>
    </source>
</evidence>
<dbReference type="InterPro" id="IPR032808">
    <property type="entry name" value="DoxX"/>
</dbReference>